<reference evidence="1 2" key="1">
    <citation type="journal article" date="2018" name="PLoS ONE">
        <title>Genome analysis of a novel Group I alphabaculovirus obtained from Oxyplax ochracea.</title>
        <authorList>
            <person name="Wang J."/>
            <person name="Hou D."/>
            <person name="Wang Q."/>
            <person name="Kuang W."/>
            <person name="Zhang L."/>
            <person name="Li J."/>
            <person name="Shen S."/>
            <person name="Deng F."/>
            <person name="Wang H."/>
            <person name="Hu Z."/>
            <person name="Wang M."/>
        </authorList>
    </citation>
    <scope>NUCLEOTIDE SEQUENCE [LARGE SCALE GENOMIC DNA]</scope>
    <source>
        <strain evidence="1">435</strain>
    </source>
</reference>
<name>A0A2L0WTZ8_9ABAC</name>
<organism evidence="1 2">
    <name type="scientific">Oxyplax ochracea nucleopolyhedrovirus</name>
    <dbReference type="NCBI Taxonomy" id="2083176"/>
    <lineage>
        <taxon>Viruses</taxon>
        <taxon>Viruses incertae sedis</taxon>
        <taxon>Naldaviricetes</taxon>
        <taxon>Lefavirales</taxon>
        <taxon>Baculoviridae</taxon>
        <taxon>Alphabaculovirus</taxon>
        <taxon>Alphabaculovirus oxochraceae</taxon>
    </lineage>
</organism>
<accession>A0A2L0WTZ8</accession>
<dbReference type="EMBL" id="MF143631">
    <property type="protein sequence ID" value="AVA31127.1"/>
    <property type="molecule type" value="Genomic_DNA"/>
</dbReference>
<gene>
    <name evidence="1" type="ORF">Oxoc_ORF28</name>
</gene>
<evidence type="ECO:0000313" key="2">
    <source>
        <dbReference type="Proteomes" id="UP000297028"/>
    </source>
</evidence>
<dbReference type="InterPro" id="IPR020123">
    <property type="entry name" value="DUF5475"/>
</dbReference>
<protein>
    <submittedName>
        <fullName evidence="1">Ac120</fullName>
    </submittedName>
</protein>
<dbReference type="Pfam" id="PF17569">
    <property type="entry name" value="DUF5475"/>
    <property type="match status" value="1"/>
</dbReference>
<dbReference type="Proteomes" id="UP000297028">
    <property type="component" value="Segment"/>
</dbReference>
<proteinExistence type="predicted"/>
<sequence>MSVGKIVEALELAETFAKLGFLFRANICLNIAIESLNVCNYTNLQILFLRRKHYRLRMLVDKEINKRNVIKIKML</sequence>
<keyword evidence="2" id="KW-1185">Reference proteome</keyword>
<evidence type="ECO:0000313" key="1">
    <source>
        <dbReference type="EMBL" id="AVA31127.1"/>
    </source>
</evidence>